<dbReference type="InterPro" id="IPR036928">
    <property type="entry name" value="AS_sf"/>
</dbReference>
<dbReference type="RefSeq" id="WP_017125199.1">
    <property type="nucleotide sequence ID" value="NZ_JACAQE010000001.1"/>
</dbReference>
<feature type="compositionally biased region" description="Basic and acidic residues" evidence="1">
    <location>
        <begin position="1"/>
        <end position="19"/>
    </location>
</feature>
<protein>
    <submittedName>
        <fullName evidence="3">Amidase</fullName>
        <ecNumber evidence="3">3.5.1.4</ecNumber>
    </submittedName>
</protein>
<keyword evidence="3" id="KW-0378">Hydrolase</keyword>
<dbReference type="AlphaFoldDB" id="A0A7Y8CBK8"/>
<evidence type="ECO:0000256" key="1">
    <source>
        <dbReference type="SAM" id="MobiDB-lite"/>
    </source>
</evidence>
<comment type="caution">
    <text evidence="3">The sequence shown here is derived from an EMBL/GenBank/DDBJ whole genome shotgun (WGS) entry which is preliminary data.</text>
</comment>
<evidence type="ECO:0000313" key="3">
    <source>
        <dbReference type="EMBL" id="NWC12839.1"/>
    </source>
</evidence>
<gene>
    <name evidence="3" type="ORF">HX845_04195</name>
</gene>
<sequence length="419" mass="44517">MQYLDRRPTAERPHDDHRAPAALLQPGLHGAFVREGFARAPFVARHSGALSGLRLAAKDVFDIEGQRTGAGNPRWLAQQAPATTTALAVRLLLEAGAEWTGKTVTDELAFSLAGINLHYGTPCNPADPSRIPGGSSSGSAVAVAAGLADIGLGTDCGGSCRLPASYCGVWGMRPTQGRIATRGCFALAHSFDTVGWFAANGEHLAAVFAVLANEAVDEHPRENPLFLLSEDALAVCDEAVQVAFGALVERLGSTLQHTLLPSASLTLADYARAHRVLQGGEIWQQHGAWVSVHLEQLAEDVRQRFLAGSRVTAQQVAAEQQVRQAAAQQLARLFVNESSFLLLPTVPAVAPRLDASTEAMEQQRLRSQQLLSLAGLAGLPQVSLPWISLDGAPLGLSVIGPRGSDARVLTAARWLHRHL</sequence>
<reference evidence="3 4" key="1">
    <citation type="submission" date="2020-04" db="EMBL/GenBank/DDBJ databases">
        <title>Molecular characterization of pseudomonads from Agaricus bisporus reveal novel blotch 2 pathogens in Western Europe.</title>
        <authorList>
            <person name="Taparia T."/>
            <person name="Krijger M."/>
            <person name="Haynes E."/>
            <person name="Elpinstone J.G."/>
            <person name="Noble R."/>
            <person name="Van Der Wolf J."/>
        </authorList>
    </citation>
    <scope>NUCLEOTIDE SEQUENCE [LARGE SCALE GENOMIC DNA]</scope>
    <source>
        <strain evidence="3 4">IPO3738</strain>
    </source>
</reference>
<dbReference type="Pfam" id="PF01425">
    <property type="entry name" value="Amidase"/>
    <property type="match status" value="2"/>
</dbReference>
<feature type="domain" description="Amidase" evidence="2">
    <location>
        <begin position="45"/>
        <end position="215"/>
    </location>
</feature>
<dbReference type="EMBL" id="JACAQE010000001">
    <property type="protein sequence ID" value="NWC12839.1"/>
    <property type="molecule type" value="Genomic_DNA"/>
</dbReference>
<dbReference type="Gene3D" id="3.90.1300.10">
    <property type="entry name" value="Amidase signature (AS) domain"/>
    <property type="match status" value="1"/>
</dbReference>
<feature type="domain" description="Amidase" evidence="2">
    <location>
        <begin position="293"/>
        <end position="409"/>
    </location>
</feature>
<dbReference type="EC" id="3.5.1.4" evidence="3"/>
<dbReference type="SUPFAM" id="SSF75304">
    <property type="entry name" value="Amidase signature (AS) enzymes"/>
    <property type="match status" value="1"/>
</dbReference>
<accession>A0A7Y8CBK8</accession>
<dbReference type="PANTHER" id="PTHR46310:SF7">
    <property type="entry name" value="AMIDASE 1"/>
    <property type="match status" value="1"/>
</dbReference>
<dbReference type="InterPro" id="IPR023631">
    <property type="entry name" value="Amidase_dom"/>
</dbReference>
<feature type="region of interest" description="Disordered" evidence="1">
    <location>
        <begin position="1"/>
        <end position="20"/>
    </location>
</feature>
<dbReference type="PANTHER" id="PTHR46310">
    <property type="entry name" value="AMIDASE 1"/>
    <property type="match status" value="1"/>
</dbReference>
<organism evidence="3 4">
    <name type="scientific">Pseudomonas gingeri</name>
    <dbReference type="NCBI Taxonomy" id="117681"/>
    <lineage>
        <taxon>Bacteria</taxon>
        <taxon>Pseudomonadati</taxon>
        <taxon>Pseudomonadota</taxon>
        <taxon>Gammaproteobacteria</taxon>
        <taxon>Pseudomonadales</taxon>
        <taxon>Pseudomonadaceae</taxon>
        <taxon>Pseudomonas</taxon>
    </lineage>
</organism>
<dbReference type="Proteomes" id="UP000517547">
    <property type="component" value="Unassembled WGS sequence"/>
</dbReference>
<evidence type="ECO:0000259" key="2">
    <source>
        <dbReference type="Pfam" id="PF01425"/>
    </source>
</evidence>
<evidence type="ECO:0000313" key="4">
    <source>
        <dbReference type="Proteomes" id="UP000517547"/>
    </source>
</evidence>
<dbReference type="GO" id="GO:0004040">
    <property type="term" value="F:amidase activity"/>
    <property type="evidence" value="ECO:0007669"/>
    <property type="project" value="UniProtKB-EC"/>
</dbReference>
<proteinExistence type="predicted"/>
<name>A0A7Y8CBK8_9PSED</name>
<dbReference type="NCBIfam" id="NF006169">
    <property type="entry name" value="PRK08310.1"/>
    <property type="match status" value="1"/>
</dbReference>